<evidence type="ECO:0000313" key="2">
    <source>
        <dbReference type="EMBL" id="MPC55153.1"/>
    </source>
</evidence>
<organism evidence="2 3">
    <name type="scientific">Portunus trituberculatus</name>
    <name type="common">Swimming crab</name>
    <name type="synonym">Neptunus trituberculatus</name>
    <dbReference type="NCBI Taxonomy" id="210409"/>
    <lineage>
        <taxon>Eukaryota</taxon>
        <taxon>Metazoa</taxon>
        <taxon>Ecdysozoa</taxon>
        <taxon>Arthropoda</taxon>
        <taxon>Crustacea</taxon>
        <taxon>Multicrustacea</taxon>
        <taxon>Malacostraca</taxon>
        <taxon>Eumalacostraca</taxon>
        <taxon>Eucarida</taxon>
        <taxon>Decapoda</taxon>
        <taxon>Pleocyemata</taxon>
        <taxon>Brachyura</taxon>
        <taxon>Eubrachyura</taxon>
        <taxon>Portunoidea</taxon>
        <taxon>Portunidae</taxon>
        <taxon>Portuninae</taxon>
        <taxon>Portunus</taxon>
    </lineage>
</organism>
<dbReference type="Proteomes" id="UP000324222">
    <property type="component" value="Unassembled WGS sequence"/>
</dbReference>
<comment type="caution">
    <text evidence="2">The sequence shown here is derived from an EMBL/GenBank/DDBJ whole genome shotgun (WGS) entry which is preliminary data.</text>
</comment>
<dbReference type="EMBL" id="VSRR010012932">
    <property type="protein sequence ID" value="MPC55153.1"/>
    <property type="molecule type" value="Genomic_DNA"/>
</dbReference>
<protein>
    <submittedName>
        <fullName evidence="2">Uncharacterized protein</fullName>
    </submittedName>
</protein>
<accession>A0A5B7GD00</accession>
<sequence length="64" mass="7323">MPPTIHLQGETRREYNVKNPNYCKEKRGVDSCVVKEGRRRRGAALERSRDALMRKQGLSAHGKS</sequence>
<evidence type="ECO:0000313" key="3">
    <source>
        <dbReference type="Proteomes" id="UP000324222"/>
    </source>
</evidence>
<dbReference type="AlphaFoldDB" id="A0A5B7GD00"/>
<keyword evidence="3" id="KW-1185">Reference proteome</keyword>
<proteinExistence type="predicted"/>
<reference evidence="2 3" key="1">
    <citation type="submission" date="2019-05" db="EMBL/GenBank/DDBJ databases">
        <title>Another draft genome of Portunus trituberculatus and its Hox gene families provides insights of decapod evolution.</title>
        <authorList>
            <person name="Jeong J.-H."/>
            <person name="Song I."/>
            <person name="Kim S."/>
            <person name="Choi T."/>
            <person name="Kim D."/>
            <person name="Ryu S."/>
            <person name="Kim W."/>
        </authorList>
    </citation>
    <scope>NUCLEOTIDE SEQUENCE [LARGE SCALE GENOMIC DNA]</scope>
    <source>
        <tissue evidence="2">Muscle</tissue>
    </source>
</reference>
<feature type="region of interest" description="Disordered" evidence="1">
    <location>
        <begin position="41"/>
        <end position="64"/>
    </location>
</feature>
<name>A0A5B7GD00_PORTR</name>
<feature type="compositionally biased region" description="Basic and acidic residues" evidence="1">
    <location>
        <begin position="43"/>
        <end position="53"/>
    </location>
</feature>
<gene>
    <name evidence="2" type="ORF">E2C01_049083</name>
</gene>
<evidence type="ECO:0000256" key="1">
    <source>
        <dbReference type="SAM" id="MobiDB-lite"/>
    </source>
</evidence>